<dbReference type="Pfam" id="PF08100">
    <property type="entry name" value="Dimerisation"/>
    <property type="match status" value="1"/>
</dbReference>
<evidence type="ECO:0000259" key="5">
    <source>
        <dbReference type="Pfam" id="PF08100"/>
    </source>
</evidence>
<name>A0AAD5H2Z4_9CHLO</name>
<dbReference type="GO" id="GO:0046983">
    <property type="term" value="F:protein dimerization activity"/>
    <property type="evidence" value="ECO:0007669"/>
    <property type="project" value="InterPro"/>
</dbReference>
<protein>
    <recommendedName>
        <fullName evidence="8">O-methyltransferase domain-containing protein</fullName>
    </recommendedName>
</protein>
<keyword evidence="1" id="KW-0489">Methyltransferase</keyword>
<dbReference type="InterPro" id="IPR036388">
    <property type="entry name" value="WH-like_DNA-bd_sf"/>
</dbReference>
<dbReference type="SUPFAM" id="SSF53335">
    <property type="entry name" value="S-adenosyl-L-methionine-dependent methyltransferases"/>
    <property type="match status" value="1"/>
</dbReference>
<dbReference type="GO" id="GO:0008171">
    <property type="term" value="F:O-methyltransferase activity"/>
    <property type="evidence" value="ECO:0007669"/>
    <property type="project" value="InterPro"/>
</dbReference>
<dbReference type="Gene3D" id="3.40.50.150">
    <property type="entry name" value="Vaccinia Virus protein VP39"/>
    <property type="match status" value="1"/>
</dbReference>
<reference evidence="6" key="1">
    <citation type="submission" date="2020-11" db="EMBL/GenBank/DDBJ databases">
        <title>Chlorella ohadii genome sequencing and assembly.</title>
        <authorList>
            <person name="Murik O."/>
            <person name="Treves H."/>
            <person name="Kedem I."/>
            <person name="Shotland Y."/>
            <person name="Kaplan A."/>
        </authorList>
    </citation>
    <scope>NUCLEOTIDE SEQUENCE</scope>
    <source>
        <strain evidence="6">1</strain>
    </source>
</reference>
<dbReference type="AlphaFoldDB" id="A0AAD5H2Z4"/>
<dbReference type="Proteomes" id="UP001205105">
    <property type="component" value="Unassembled WGS sequence"/>
</dbReference>
<dbReference type="SUPFAM" id="SSF46785">
    <property type="entry name" value="Winged helix' DNA-binding domain"/>
    <property type="match status" value="1"/>
</dbReference>
<dbReference type="EMBL" id="JADXDR010000053">
    <property type="protein sequence ID" value="KAI7842344.1"/>
    <property type="molecule type" value="Genomic_DNA"/>
</dbReference>
<dbReference type="InterPro" id="IPR012675">
    <property type="entry name" value="Beta-grasp_dom_sf"/>
</dbReference>
<dbReference type="Gene3D" id="3.10.20.30">
    <property type="match status" value="1"/>
</dbReference>
<dbReference type="GO" id="GO:0032259">
    <property type="term" value="P:methylation"/>
    <property type="evidence" value="ECO:0007669"/>
    <property type="project" value="UniProtKB-KW"/>
</dbReference>
<keyword evidence="2" id="KW-0808">Transferase</keyword>
<keyword evidence="7" id="KW-1185">Reference proteome</keyword>
<evidence type="ECO:0000256" key="2">
    <source>
        <dbReference type="ARBA" id="ARBA00022679"/>
    </source>
</evidence>
<dbReference type="InterPro" id="IPR012967">
    <property type="entry name" value="COMT_dimerisation"/>
</dbReference>
<dbReference type="PANTHER" id="PTHR43712">
    <property type="entry name" value="PUTATIVE (AFU_ORTHOLOGUE AFUA_4G14580)-RELATED"/>
    <property type="match status" value="1"/>
</dbReference>
<sequence>MALRQLAARAGAHCWLRPFSSTAPSVFDKLVQITIVDGAGRRHVLRGVQGQALTAVLEGHMDTLGEQTLCLSPDGRGVPEAHVKLPTELLGAFPEPAGDDARFLQEIAQRGSLDSHSRLGSKVVLSKELDGAVIALGELYPWKTAPPWPLFTLGNALASRWLPQLQAALLPPHLHVVKLSSAFVPAKDLLQHHGPLPAAELATRLSVKEDALARVLRCLAAHGVFKETSPGTFANNRGSSVLRSDHPTSMRNMLLTWGDESYWAHEKLAESLQAGSPPAFQLQSGGVPYFDWLQQPGNEARSEAFHRAMTEAARALMNAATLEDYPWHVHAAANHTVADVGGGLGSWLAALLERQPGLRGALVDLPAVVAAAEERWRRERPPLLGRTSFLGADFFSDPLPPADAYFLRFILHDWPDSEATAILRAVRRAMRPGSATVLLVQDVVMPERQPGVLLTTLDLQMLAIGDGKERTRKEWEALLAAGGFRLTHVHHLRALPSLLEAHPA</sequence>
<dbReference type="InterPro" id="IPR016461">
    <property type="entry name" value="COMT-like"/>
</dbReference>
<dbReference type="InterPro" id="IPR029063">
    <property type="entry name" value="SAM-dependent_MTases_sf"/>
</dbReference>
<feature type="domain" description="O-methyltransferase dimerisation" evidence="5">
    <location>
        <begin position="188"/>
        <end position="242"/>
    </location>
</feature>
<proteinExistence type="predicted"/>
<keyword evidence="3" id="KW-0949">S-adenosyl-L-methionine</keyword>
<evidence type="ECO:0008006" key="8">
    <source>
        <dbReference type="Google" id="ProtNLM"/>
    </source>
</evidence>
<organism evidence="6 7">
    <name type="scientific">Chlorella ohadii</name>
    <dbReference type="NCBI Taxonomy" id="2649997"/>
    <lineage>
        <taxon>Eukaryota</taxon>
        <taxon>Viridiplantae</taxon>
        <taxon>Chlorophyta</taxon>
        <taxon>core chlorophytes</taxon>
        <taxon>Trebouxiophyceae</taxon>
        <taxon>Chlorellales</taxon>
        <taxon>Chlorellaceae</taxon>
        <taxon>Chlorella clade</taxon>
        <taxon>Chlorella</taxon>
    </lineage>
</organism>
<feature type="domain" description="O-methyltransferase C-terminal" evidence="4">
    <location>
        <begin position="267"/>
        <end position="485"/>
    </location>
</feature>
<dbReference type="Pfam" id="PF00891">
    <property type="entry name" value="Methyltransf_2"/>
    <property type="match status" value="1"/>
</dbReference>
<comment type="caution">
    <text evidence="6">The sequence shown here is derived from an EMBL/GenBank/DDBJ whole genome shotgun (WGS) entry which is preliminary data.</text>
</comment>
<dbReference type="InterPro" id="IPR036390">
    <property type="entry name" value="WH_DNA-bd_sf"/>
</dbReference>
<evidence type="ECO:0000313" key="6">
    <source>
        <dbReference type="EMBL" id="KAI7842344.1"/>
    </source>
</evidence>
<dbReference type="PROSITE" id="PS51683">
    <property type="entry name" value="SAM_OMT_II"/>
    <property type="match status" value="1"/>
</dbReference>
<dbReference type="Gene3D" id="1.10.10.10">
    <property type="entry name" value="Winged helix-like DNA-binding domain superfamily/Winged helix DNA-binding domain"/>
    <property type="match status" value="1"/>
</dbReference>
<evidence type="ECO:0000259" key="4">
    <source>
        <dbReference type="Pfam" id="PF00891"/>
    </source>
</evidence>
<gene>
    <name evidence="6" type="ORF">COHA_003984</name>
</gene>
<dbReference type="PANTHER" id="PTHR43712:SF2">
    <property type="entry name" value="O-METHYLTRANSFERASE CICE"/>
    <property type="match status" value="1"/>
</dbReference>
<evidence type="ECO:0000313" key="7">
    <source>
        <dbReference type="Proteomes" id="UP001205105"/>
    </source>
</evidence>
<accession>A0AAD5H2Z4</accession>
<dbReference type="InterPro" id="IPR001077">
    <property type="entry name" value="COMT_C"/>
</dbReference>
<evidence type="ECO:0000256" key="1">
    <source>
        <dbReference type="ARBA" id="ARBA00022603"/>
    </source>
</evidence>
<evidence type="ECO:0000256" key="3">
    <source>
        <dbReference type="ARBA" id="ARBA00022691"/>
    </source>
</evidence>
<dbReference type="CDD" id="cd02440">
    <property type="entry name" value="AdoMet_MTases"/>
    <property type="match status" value="1"/>
</dbReference>